<sequence length="77" mass="8453">LLLACVEEPCPSVNKTGAADSGHLSIHNPETYVRRHSSESPTLISPLIIDFFSYVSVANWLHTFLACHSSPMQQRSG</sequence>
<reference evidence="1" key="1">
    <citation type="submission" date="2019-11" db="UniProtKB">
        <authorList>
            <consortium name="WormBaseParasite"/>
        </authorList>
    </citation>
    <scope>IDENTIFICATION</scope>
</reference>
<organism evidence="1">
    <name type="scientific">Mesocestoides corti</name>
    <name type="common">Flatworm</name>
    <dbReference type="NCBI Taxonomy" id="53468"/>
    <lineage>
        <taxon>Eukaryota</taxon>
        <taxon>Metazoa</taxon>
        <taxon>Spiralia</taxon>
        <taxon>Lophotrochozoa</taxon>
        <taxon>Platyhelminthes</taxon>
        <taxon>Cestoda</taxon>
        <taxon>Eucestoda</taxon>
        <taxon>Cyclophyllidea</taxon>
        <taxon>Mesocestoididae</taxon>
        <taxon>Mesocestoides</taxon>
    </lineage>
</organism>
<proteinExistence type="predicted"/>
<accession>A0A5K3G015</accession>
<dbReference type="WBParaSite" id="MCU_013607-RA">
    <property type="protein sequence ID" value="MCU_013607-RA"/>
    <property type="gene ID" value="MCU_013607"/>
</dbReference>
<protein>
    <submittedName>
        <fullName evidence="1">Ovule protein</fullName>
    </submittedName>
</protein>
<dbReference type="AlphaFoldDB" id="A0A5K3G015"/>
<name>A0A5K3G015_MESCO</name>
<evidence type="ECO:0000313" key="1">
    <source>
        <dbReference type="WBParaSite" id="MCU_013607-RA"/>
    </source>
</evidence>